<comment type="caution">
    <text evidence="1">The sequence shown here is derived from an EMBL/GenBank/DDBJ whole genome shotgun (WGS) entry which is preliminary data.</text>
</comment>
<dbReference type="AlphaFoldDB" id="A0AAN8BKA4"/>
<dbReference type="EMBL" id="JAULUE010002059">
    <property type="protein sequence ID" value="KAK5886835.1"/>
    <property type="molecule type" value="Genomic_DNA"/>
</dbReference>
<organism evidence="1 2">
    <name type="scientific">Champsocephalus esox</name>
    <name type="common">pike icefish</name>
    <dbReference type="NCBI Taxonomy" id="159716"/>
    <lineage>
        <taxon>Eukaryota</taxon>
        <taxon>Metazoa</taxon>
        <taxon>Chordata</taxon>
        <taxon>Craniata</taxon>
        <taxon>Vertebrata</taxon>
        <taxon>Euteleostomi</taxon>
        <taxon>Actinopterygii</taxon>
        <taxon>Neopterygii</taxon>
        <taxon>Teleostei</taxon>
        <taxon>Neoteleostei</taxon>
        <taxon>Acanthomorphata</taxon>
        <taxon>Eupercaria</taxon>
        <taxon>Perciformes</taxon>
        <taxon>Notothenioidei</taxon>
        <taxon>Channichthyidae</taxon>
        <taxon>Champsocephalus</taxon>
    </lineage>
</organism>
<evidence type="ECO:0000313" key="2">
    <source>
        <dbReference type="Proteomes" id="UP001335648"/>
    </source>
</evidence>
<name>A0AAN8BKA4_9TELE</name>
<sequence>MQRLLPPRCSVETRPEVMVLLHRPSTDPPCLTDRVAELSVSGRGRMGEWEKRGGVCILRLEMDLQVLSFLLQTANQRSSSPSLRDVSPVKALP</sequence>
<evidence type="ECO:0000313" key="1">
    <source>
        <dbReference type="EMBL" id="KAK5886835.1"/>
    </source>
</evidence>
<dbReference type="Proteomes" id="UP001335648">
    <property type="component" value="Unassembled WGS sequence"/>
</dbReference>
<proteinExistence type="predicted"/>
<gene>
    <name evidence="1" type="ORF">CesoFtcFv8_017832</name>
</gene>
<reference evidence="1 2" key="1">
    <citation type="journal article" date="2023" name="Mol. Biol. Evol.">
        <title>Genomics of Secondarily Temperate Adaptation in the Only Non-Antarctic Icefish.</title>
        <authorList>
            <person name="Rivera-Colon A.G."/>
            <person name="Rayamajhi N."/>
            <person name="Minhas B.F."/>
            <person name="Madrigal G."/>
            <person name="Bilyk K.T."/>
            <person name="Yoon V."/>
            <person name="Hune M."/>
            <person name="Gregory S."/>
            <person name="Cheng C.H.C."/>
            <person name="Catchen J.M."/>
        </authorList>
    </citation>
    <scope>NUCLEOTIDE SEQUENCE [LARGE SCALE GENOMIC DNA]</scope>
    <source>
        <strain evidence="1">JC2023a</strain>
    </source>
</reference>
<keyword evidence="2" id="KW-1185">Reference proteome</keyword>
<protein>
    <submittedName>
        <fullName evidence="1">Uncharacterized protein</fullName>
    </submittedName>
</protein>
<accession>A0AAN8BKA4</accession>